<evidence type="ECO:0000313" key="9">
    <source>
        <dbReference type="EMBL" id="KAA8826974.1"/>
    </source>
</evidence>
<comment type="similarity">
    <text evidence="1">Belongs to the zeta toxin family.</text>
</comment>
<dbReference type="EMBL" id="RZUH01000009">
    <property type="protein sequence ID" value="KAA8826974.1"/>
    <property type="molecule type" value="Genomic_DNA"/>
</dbReference>
<dbReference type="InterPro" id="IPR027417">
    <property type="entry name" value="P-loop_NTPase"/>
</dbReference>
<evidence type="ECO:0000256" key="3">
    <source>
        <dbReference type="ARBA" id="ARBA00022741"/>
    </source>
</evidence>
<keyword evidence="4" id="KW-0067">ATP-binding</keyword>
<reference evidence="9 10" key="1">
    <citation type="journal article" date="2019" name="Syst. Appl. Microbiol.">
        <title>Characterization of Bifidobacterium species in feaces of the Egyptian fruit bat: Description of B. vespertilionis sp. nov. and B. rousetti sp. nov.</title>
        <authorList>
            <person name="Modesto M."/>
            <person name="Satti M."/>
            <person name="Watanabe K."/>
            <person name="Puglisi E."/>
            <person name="Morelli L."/>
            <person name="Huang C.-H."/>
            <person name="Liou J.-S."/>
            <person name="Miyashita M."/>
            <person name="Tamura T."/>
            <person name="Saito S."/>
            <person name="Mori K."/>
            <person name="Huang L."/>
            <person name="Sciavilla P."/>
            <person name="Sandri C."/>
            <person name="Spiezio C."/>
            <person name="Vitali F."/>
            <person name="Cavalieri D."/>
            <person name="Perpetuini G."/>
            <person name="Tofalo R."/>
            <person name="Bonetti A."/>
            <person name="Arita M."/>
            <person name="Mattarelli P."/>
        </authorList>
    </citation>
    <scope>NUCLEOTIDE SEQUENCE [LARGE SCALE GENOMIC DNA]</scope>
    <source>
        <strain evidence="9 10">RST17</strain>
    </source>
</reference>
<dbReference type="AlphaFoldDB" id="A0A5M9ZH98"/>
<dbReference type="GO" id="GO:0005524">
    <property type="term" value="F:ATP binding"/>
    <property type="evidence" value="ECO:0007669"/>
    <property type="project" value="UniProtKB-KW"/>
</dbReference>
<evidence type="ECO:0000259" key="8">
    <source>
        <dbReference type="Pfam" id="PF06414"/>
    </source>
</evidence>
<evidence type="ECO:0000256" key="6">
    <source>
        <dbReference type="ARBA" id="ARBA00048178"/>
    </source>
</evidence>
<keyword evidence="3" id="KW-0547">Nucleotide-binding</keyword>
<dbReference type="Gene3D" id="3.40.50.300">
    <property type="entry name" value="P-loop containing nucleotide triphosphate hydrolases"/>
    <property type="match status" value="1"/>
</dbReference>
<organism evidence="9 10">
    <name type="scientific">Bifidobacterium myosotis</name>
    <dbReference type="NCBI Taxonomy" id="1630166"/>
    <lineage>
        <taxon>Bacteria</taxon>
        <taxon>Bacillati</taxon>
        <taxon>Actinomycetota</taxon>
        <taxon>Actinomycetes</taxon>
        <taxon>Bifidobacteriales</taxon>
        <taxon>Bifidobacteriaceae</taxon>
        <taxon>Bifidobacterium</taxon>
    </lineage>
</organism>
<dbReference type="SUPFAM" id="SSF52540">
    <property type="entry name" value="P-loop containing nucleoside triphosphate hydrolases"/>
    <property type="match status" value="1"/>
</dbReference>
<comment type="catalytic activity">
    <reaction evidence="6">
        <text>UDP-N-acetyl-alpha-D-glucosamine + ATP = UDP-N-acetyl-alpha-D-glucosamine 3'-phosphate + ADP + H(+)</text>
        <dbReference type="Rhea" id="RHEA:32671"/>
        <dbReference type="ChEBI" id="CHEBI:15378"/>
        <dbReference type="ChEBI" id="CHEBI:30616"/>
        <dbReference type="ChEBI" id="CHEBI:57705"/>
        <dbReference type="ChEBI" id="CHEBI:64353"/>
        <dbReference type="ChEBI" id="CHEBI:456216"/>
        <dbReference type="EC" id="2.7.1.176"/>
    </reaction>
</comment>
<feature type="domain" description="Zeta toxin" evidence="8">
    <location>
        <begin position="29"/>
        <end position="210"/>
    </location>
</feature>
<evidence type="ECO:0000256" key="5">
    <source>
        <dbReference type="ARBA" id="ARBA00032897"/>
    </source>
</evidence>
<feature type="region of interest" description="Disordered" evidence="7">
    <location>
        <begin position="288"/>
        <end position="311"/>
    </location>
</feature>
<gene>
    <name evidence="9" type="ORF">EMO91_10610</name>
</gene>
<dbReference type="EC" id="2.7.1.176" evidence="2"/>
<comment type="caution">
    <text evidence="9">The sequence shown here is derived from an EMBL/GenBank/DDBJ whole genome shotgun (WGS) entry which is preliminary data.</text>
</comment>
<dbReference type="Pfam" id="PF06414">
    <property type="entry name" value="Zeta_toxin"/>
    <property type="match status" value="1"/>
</dbReference>
<feature type="compositionally biased region" description="Basic and acidic residues" evidence="7">
    <location>
        <begin position="300"/>
        <end position="311"/>
    </location>
</feature>
<evidence type="ECO:0000256" key="4">
    <source>
        <dbReference type="ARBA" id="ARBA00022840"/>
    </source>
</evidence>
<evidence type="ECO:0000256" key="1">
    <source>
        <dbReference type="ARBA" id="ARBA00009104"/>
    </source>
</evidence>
<accession>A0A5M9ZH98</accession>
<protein>
    <recommendedName>
        <fullName evidence="5">UDP-N-acetylglucosamine kinase</fullName>
        <ecNumber evidence="2">2.7.1.176</ecNumber>
    </recommendedName>
    <alternativeName>
        <fullName evidence="5">UDP-N-acetylglucosamine kinase</fullName>
    </alternativeName>
</protein>
<dbReference type="GO" id="GO:0016301">
    <property type="term" value="F:kinase activity"/>
    <property type="evidence" value="ECO:0007669"/>
    <property type="project" value="InterPro"/>
</dbReference>
<proteinExistence type="inferred from homology"/>
<sequence length="311" mass="33660">MWRREPDERELDGIWERDIRPELYALASPASRPITVFLGGQPAAGKTSGGSLVEGAHPGIVPIEGDSFRRYHPDYDALMASDRLLMPEVTAKAAGYWTGRAVAEADAKGYSALIEGTWRNAATVLDEAARAKRLGRGVWAMLVATKPAVSRAGALARYLSAVVAGADARWTPPEAHDETVRRLPANVPAIAGSGLIDRFTVVDRSGAVLADGRDAAGRARAAGIWRDVYTAPLTGEERAALARLASDLGRWMRASGEWDERVRIALHSATRPVADLLPDAWAAPELDDESNGRWVQNRGGDGRYRHGGHWE</sequence>
<evidence type="ECO:0000256" key="7">
    <source>
        <dbReference type="SAM" id="MobiDB-lite"/>
    </source>
</evidence>
<dbReference type="RefSeq" id="WP_150379930.1">
    <property type="nucleotide sequence ID" value="NZ_RZUH01000009.1"/>
</dbReference>
<evidence type="ECO:0000256" key="2">
    <source>
        <dbReference type="ARBA" id="ARBA00011963"/>
    </source>
</evidence>
<evidence type="ECO:0000313" key="10">
    <source>
        <dbReference type="Proteomes" id="UP000410049"/>
    </source>
</evidence>
<name>A0A5M9ZH98_9BIFI</name>
<dbReference type="InterPro" id="IPR010488">
    <property type="entry name" value="Zeta_toxin_domain"/>
</dbReference>
<dbReference type="Proteomes" id="UP000410049">
    <property type="component" value="Unassembled WGS sequence"/>
</dbReference>